<evidence type="ECO:0000256" key="3">
    <source>
        <dbReference type="ARBA" id="ARBA00023038"/>
    </source>
</evidence>
<dbReference type="AlphaFoldDB" id="A0A7E4ZPZ3"/>
<feature type="region of interest" description="Disordered" evidence="5">
    <location>
        <begin position="181"/>
        <end position="236"/>
    </location>
</feature>
<feature type="domain" description="LIM zinc-binding" evidence="6">
    <location>
        <begin position="101"/>
        <end position="160"/>
    </location>
</feature>
<dbReference type="WBParaSite" id="Pan_g10485.t2">
    <property type="protein sequence ID" value="Pan_g10485.t2"/>
    <property type="gene ID" value="Pan_g10485"/>
</dbReference>
<evidence type="ECO:0000256" key="4">
    <source>
        <dbReference type="PROSITE-ProRule" id="PRU00125"/>
    </source>
</evidence>
<reference evidence="8" key="2">
    <citation type="submission" date="2020-10" db="UniProtKB">
        <authorList>
            <consortium name="WormBaseParasite"/>
        </authorList>
    </citation>
    <scope>IDENTIFICATION</scope>
</reference>
<proteinExistence type="predicted"/>
<feature type="compositionally biased region" description="Polar residues" evidence="5">
    <location>
        <begin position="264"/>
        <end position="277"/>
    </location>
</feature>
<feature type="region of interest" description="Disordered" evidence="5">
    <location>
        <begin position="40"/>
        <end position="74"/>
    </location>
</feature>
<accession>A0A7E4ZPZ3</accession>
<dbReference type="CDD" id="cd08368">
    <property type="entry name" value="LIM"/>
    <property type="match status" value="1"/>
</dbReference>
<dbReference type="Pfam" id="PF00412">
    <property type="entry name" value="LIM"/>
    <property type="match status" value="1"/>
</dbReference>
<evidence type="ECO:0000259" key="6">
    <source>
        <dbReference type="PROSITE" id="PS50023"/>
    </source>
</evidence>
<dbReference type="PROSITE" id="PS00478">
    <property type="entry name" value="LIM_DOMAIN_1"/>
    <property type="match status" value="1"/>
</dbReference>
<feature type="region of interest" description="Disordered" evidence="5">
    <location>
        <begin position="258"/>
        <end position="315"/>
    </location>
</feature>
<dbReference type="Proteomes" id="UP000492821">
    <property type="component" value="Unassembled WGS sequence"/>
</dbReference>
<feature type="compositionally biased region" description="Low complexity" evidence="5">
    <location>
        <begin position="50"/>
        <end position="59"/>
    </location>
</feature>
<keyword evidence="7" id="KW-1185">Reference proteome</keyword>
<evidence type="ECO:0000313" key="7">
    <source>
        <dbReference type="Proteomes" id="UP000492821"/>
    </source>
</evidence>
<keyword evidence="1 4" id="KW-0479">Metal-binding</keyword>
<keyword evidence="3 4" id="KW-0440">LIM domain</keyword>
<organism evidence="7 8">
    <name type="scientific">Panagrellus redivivus</name>
    <name type="common">Microworm</name>
    <dbReference type="NCBI Taxonomy" id="6233"/>
    <lineage>
        <taxon>Eukaryota</taxon>
        <taxon>Metazoa</taxon>
        <taxon>Ecdysozoa</taxon>
        <taxon>Nematoda</taxon>
        <taxon>Chromadorea</taxon>
        <taxon>Rhabditida</taxon>
        <taxon>Tylenchina</taxon>
        <taxon>Panagrolaimomorpha</taxon>
        <taxon>Panagrolaimoidea</taxon>
        <taxon>Panagrolaimidae</taxon>
        <taxon>Panagrellus</taxon>
    </lineage>
</organism>
<evidence type="ECO:0000313" key="8">
    <source>
        <dbReference type="WBParaSite" id="Pan_g10485.t2"/>
    </source>
</evidence>
<evidence type="ECO:0000256" key="5">
    <source>
        <dbReference type="SAM" id="MobiDB-lite"/>
    </source>
</evidence>
<dbReference type="GO" id="GO:0046872">
    <property type="term" value="F:metal ion binding"/>
    <property type="evidence" value="ECO:0007669"/>
    <property type="project" value="UniProtKB-KW"/>
</dbReference>
<feature type="compositionally biased region" description="Low complexity" evidence="5">
    <location>
        <begin position="187"/>
        <end position="226"/>
    </location>
</feature>
<evidence type="ECO:0000256" key="2">
    <source>
        <dbReference type="ARBA" id="ARBA00022833"/>
    </source>
</evidence>
<evidence type="ECO:0000256" key="1">
    <source>
        <dbReference type="ARBA" id="ARBA00022723"/>
    </source>
</evidence>
<dbReference type="Gene3D" id="2.10.110.10">
    <property type="entry name" value="Cysteine Rich Protein"/>
    <property type="match status" value="1"/>
</dbReference>
<dbReference type="InterPro" id="IPR001781">
    <property type="entry name" value="Znf_LIM"/>
</dbReference>
<dbReference type="SMART" id="SM00132">
    <property type="entry name" value="LIM"/>
    <property type="match status" value="1"/>
</dbReference>
<keyword evidence="2 4" id="KW-0862">Zinc</keyword>
<protein>
    <submittedName>
        <fullName evidence="8">LIM zinc-binding domain-containing protein</fullName>
    </submittedName>
</protein>
<sequence>MPLLAMMANGVTHKMSLFTMFYMHFDDLFAGANDRRHHLAASMRRKGSDGSHTSSPSSTVKIAPASRSSSCRGEREPRSYSIAWGVRDAEWAPKQRLARRRKCFGCQKSLDVSSVIVLDRAWHRKCLTCSGCKKPLSGNRYYMFDNRVFDQACFQKAREAPALQPSHTSIVDYRYPAPVSAADHRSPATVSTNVSSSAPSSPASESSVGTPAFRGSAAGASSSTSHAGHDGDDLGKMSHEMKKRLANDLLNALMSLRTRERRPQTASPESSIISATSEILPPEKPVFEGPSVASRRRMFEKKASKSSSSSKDESE</sequence>
<dbReference type="PROSITE" id="PS50023">
    <property type="entry name" value="LIM_DOMAIN_2"/>
    <property type="match status" value="1"/>
</dbReference>
<name>A0A7E4ZPZ3_PANRE</name>
<feature type="compositionally biased region" description="Basic and acidic residues" evidence="5">
    <location>
        <begin position="227"/>
        <end position="236"/>
    </location>
</feature>
<reference evidence="7" key="1">
    <citation type="journal article" date="2013" name="Genetics">
        <title>The draft genome and transcriptome of Panagrellus redivivus are shaped by the harsh demands of a free-living lifestyle.</title>
        <authorList>
            <person name="Srinivasan J."/>
            <person name="Dillman A.R."/>
            <person name="Macchietto M.G."/>
            <person name="Heikkinen L."/>
            <person name="Lakso M."/>
            <person name="Fracchia K.M."/>
            <person name="Antoshechkin I."/>
            <person name="Mortazavi A."/>
            <person name="Wong G."/>
            <person name="Sternberg P.W."/>
        </authorList>
    </citation>
    <scope>NUCLEOTIDE SEQUENCE [LARGE SCALE GENOMIC DNA]</scope>
    <source>
        <strain evidence="7">MT8872</strain>
    </source>
</reference>